<evidence type="ECO:0000256" key="4">
    <source>
        <dbReference type="ARBA" id="ARBA00022825"/>
    </source>
</evidence>
<gene>
    <name evidence="11" type="ORF">CRI94_15670</name>
</gene>
<feature type="active site" description="Charge relay system" evidence="5 6">
    <location>
        <position position="165"/>
    </location>
</feature>
<dbReference type="AlphaFoldDB" id="A0A2A8CUJ8"/>
<dbReference type="PROSITE" id="PS00136">
    <property type="entry name" value="SUBTILASE_ASP"/>
    <property type="match status" value="1"/>
</dbReference>
<dbReference type="PROSITE" id="PS51892">
    <property type="entry name" value="SUBTILASE"/>
    <property type="match status" value="1"/>
</dbReference>
<dbReference type="EMBL" id="PDEQ01000009">
    <property type="protein sequence ID" value="PEN11469.1"/>
    <property type="molecule type" value="Genomic_DNA"/>
</dbReference>
<keyword evidence="12" id="KW-1185">Reference proteome</keyword>
<dbReference type="PANTHER" id="PTHR43806">
    <property type="entry name" value="PEPTIDASE S8"/>
    <property type="match status" value="1"/>
</dbReference>
<dbReference type="GO" id="GO:0004252">
    <property type="term" value="F:serine-type endopeptidase activity"/>
    <property type="evidence" value="ECO:0007669"/>
    <property type="project" value="UniProtKB-UniRule"/>
</dbReference>
<evidence type="ECO:0000256" key="1">
    <source>
        <dbReference type="ARBA" id="ARBA00011073"/>
    </source>
</evidence>
<dbReference type="Pfam" id="PF18962">
    <property type="entry name" value="Por_Secre_tail"/>
    <property type="match status" value="1"/>
</dbReference>
<keyword evidence="3 6" id="KW-0378">Hydrolase</keyword>
<dbReference type="InterPro" id="IPR022398">
    <property type="entry name" value="Peptidase_S8_His-AS"/>
</dbReference>
<dbReference type="PROSITE" id="PS00138">
    <property type="entry name" value="SUBTILASE_SER"/>
    <property type="match status" value="1"/>
</dbReference>
<feature type="chain" id="PRO_5012631393" description="Peptidase S8" evidence="8">
    <location>
        <begin position="24"/>
        <end position="1049"/>
    </location>
</feature>
<evidence type="ECO:0000256" key="5">
    <source>
        <dbReference type="PIRSR" id="PIRSR615500-1"/>
    </source>
</evidence>
<name>A0A2A8CUJ8_9BACT</name>
<dbReference type="PROSITE" id="PS00137">
    <property type="entry name" value="SUBTILASE_HIS"/>
    <property type="match status" value="1"/>
</dbReference>
<feature type="signal peptide" evidence="8">
    <location>
        <begin position="1"/>
        <end position="23"/>
    </location>
</feature>
<dbReference type="InterPro" id="IPR023827">
    <property type="entry name" value="Peptidase_S8_Asp-AS"/>
</dbReference>
<dbReference type="Pfam" id="PF00082">
    <property type="entry name" value="Peptidase_S8"/>
    <property type="match status" value="2"/>
</dbReference>
<reference evidence="11 12" key="1">
    <citation type="submission" date="2017-10" db="EMBL/GenBank/DDBJ databases">
        <title>Draft genome of Longibacter Salinarum.</title>
        <authorList>
            <person name="Goh K.M."/>
            <person name="Shamsir M.S."/>
            <person name="Lim S.W."/>
        </authorList>
    </citation>
    <scope>NUCLEOTIDE SEQUENCE [LARGE SCALE GENOMIC DNA]</scope>
    <source>
        <strain evidence="11 12">KCTC 52045</strain>
    </source>
</reference>
<dbReference type="OrthoDB" id="9792152at2"/>
<dbReference type="PANTHER" id="PTHR43806:SF11">
    <property type="entry name" value="CEREVISIN-RELATED"/>
    <property type="match status" value="1"/>
</dbReference>
<dbReference type="PRINTS" id="PR00723">
    <property type="entry name" value="SUBTILISIN"/>
</dbReference>
<evidence type="ECO:0008006" key="13">
    <source>
        <dbReference type="Google" id="ProtNLM"/>
    </source>
</evidence>
<evidence type="ECO:0000259" key="9">
    <source>
        <dbReference type="Pfam" id="PF00082"/>
    </source>
</evidence>
<comment type="caution">
    <text evidence="11">The sequence shown here is derived from an EMBL/GenBank/DDBJ whole genome shotgun (WGS) entry which is preliminary data.</text>
</comment>
<comment type="similarity">
    <text evidence="1 6 7">Belongs to the peptidase S8 family.</text>
</comment>
<accession>A0A2A8CUJ8</accession>
<evidence type="ECO:0000256" key="8">
    <source>
        <dbReference type="SAM" id="SignalP"/>
    </source>
</evidence>
<evidence type="ECO:0000313" key="12">
    <source>
        <dbReference type="Proteomes" id="UP000220102"/>
    </source>
</evidence>
<feature type="active site" description="Charge relay system" evidence="5 6">
    <location>
        <position position="233"/>
    </location>
</feature>
<protein>
    <recommendedName>
        <fullName evidence="13">Peptidase S8</fullName>
    </recommendedName>
</protein>
<feature type="domain" description="Peptidase S8/S53" evidence="9">
    <location>
        <begin position="511"/>
        <end position="669"/>
    </location>
</feature>
<evidence type="ECO:0000313" key="11">
    <source>
        <dbReference type="EMBL" id="PEN11469.1"/>
    </source>
</evidence>
<dbReference type="InterPro" id="IPR050131">
    <property type="entry name" value="Peptidase_S8_subtilisin-like"/>
</dbReference>
<dbReference type="GO" id="GO:0006508">
    <property type="term" value="P:proteolysis"/>
    <property type="evidence" value="ECO:0007669"/>
    <property type="project" value="UniProtKB-KW"/>
</dbReference>
<evidence type="ECO:0000256" key="2">
    <source>
        <dbReference type="ARBA" id="ARBA00022670"/>
    </source>
</evidence>
<dbReference type="InterPro" id="IPR036852">
    <property type="entry name" value="Peptidase_S8/S53_dom_sf"/>
</dbReference>
<feature type="domain" description="Peptidase S8/S53" evidence="9">
    <location>
        <begin position="156"/>
        <end position="370"/>
    </location>
</feature>
<evidence type="ECO:0000256" key="7">
    <source>
        <dbReference type="RuleBase" id="RU003355"/>
    </source>
</evidence>
<evidence type="ECO:0000256" key="3">
    <source>
        <dbReference type="ARBA" id="ARBA00022801"/>
    </source>
</evidence>
<keyword evidence="8" id="KW-0732">Signal</keyword>
<dbReference type="InterPro" id="IPR000209">
    <property type="entry name" value="Peptidase_S8/S53_dom"/>
</dbReference>
<evidence type="ECO:0000259" key="10">
    <source>
        <dbReference type="Pfam" id="PF18962"/>
    </source>
</evidence>
<feature type="domain" description="Secretion system C-terminal sorting" evidence="10">
    <location>
        <begin position="971"/>
        <end position="1044"/>
    </location>
</feature>
<proteinExistence type="inferred from homology"/>
<keyword evidence="4 6" id="KW-0720">Serine protease</keyword>
<keyword evidence="2 6" id="KW-0645">Protease</keyword>
<feature type="active site" description="Charge relay system" evidence="5 6">
    <location>
        <position position="612"/>
    </location>
</feature>
<dbReference type="Gene3D" id="3.40.50.200">
    <property type="entry name" value="Peptidase S8/S53 domain"/>
    <property type="match status" value="1"/>
</dbReference>
<dbReference type="InterPro" id="IPR026444">
    <property type="entry name" value="Secre_tail"/>
</dbReference>
<dbReference type="SUPFAM" id="SSF52743">
    <property type="entry name" value="Subtilisin-like"/>
    <property type="match status" value="1"/>
</dbReference>
<dbReference type="RefSeq" id="WP_098078099.1">
    <property type="nucleotide sequence ID" value="NZ_PDEQ01000009.1"/>
</dbReference>
<dbReference type="Gene3D" id="2.60.120.1290">
    <property type="match status" value="1"/>
</dbReference>
<evidence type="ECO:0000256" key="6">
    <source>
        <dbReference type="PROSITE-ProRule" id="PRU01240"/>
    </source>
</evidence>
<dbReference type="InterPro" id="IPR015500">
    <property type="entry name" value="Peptidase_S8_subtilisin-rel"/>
</dbReference>
<dbReference type="NCBIfam" id="TIGR04183">
    <property type="entry name" value="Por_Secre_tail"/>
    <property type="match status" value="1"/>
</dbReference>
<dbReference type="Gene3D" id="2.60.40.4070">
    <property type="match status" value="1"/>
</dbReference>
<sequence length="1049" mass="110614">MHRSLRFLFVLLLLLFLPDAVHAQDAPPDSRVDAAFQRLLQVDASPSAKRGAEAGLPLLLQKTAIRGGDGTVRYPAIIRTNDVAALRAAGITVNSAVGPIVTARLTADEVRTAVGISSVRHIGASGISKTHNDEAAREVGARILNSGAVNNTNYSGQGVLTCIVDSGIDFDHGDFMDASGNTRIQYIWDQVNDTAGQAPSDRSANFSTLNYGTEYSATDIDAGNVSETDPNGHGTHVAGTVASSGNALVLSGSQTSPEHRGMAPEADIIVVKAGNGSFPDANVIDAMSYCGQVATDQNKPLVVNMSLGSNLGPHDGTASLDLAVDAFTDGSPGNGSIDPGTAPDRVVVVSAGNNGGSVQHVMGTVDPGNTVSEPWTIAQYATQDGTPKDGTPNDYFAIQKWFDTAGDVTVTVTAPNGTDTFSLAASGTTPQSGSFETPSGRIFLASGIGPDNGDRYFDIQVLDYEDDSVTPTDEVEPTVGQWQIEVENTGSSPFTYHGWTWGSEVIGGFDNGNANYTIGSPGTSTGAITVGSHAHRWYWDAAGYVGYDFNYNARNEISSFSSRGPRRDGAVKPDLTAPGQAMVSAYSQDMPSQPAFGVFDKDGMHRFSQGTSMSAPVVAGSVALLLQAAKQQGTSLSANDVRSYLTSSADTDAYTDAYGAVPNAEFGHGKLDILGAVVDFLGGSVDREMITSFQDLGTGGMGRLDLDASTPKIAVRFQPTVDGFVTGGLLRLWHNNGSPNSSAIELTGPLTVEVWSDDGSGNPDTKLGNTVQVAAEQLYAFTPNALNLEAVGVDVTPGTDYHLVLAPTNSNDALYLSGDTASGVTHTSVFDGSSWSTASAELQMNVEVARVFGITTSLPVELASFEGYALDESVELTWTTASEKDNDGFYVERKVGDASSTSRWTSLGFVQGAGTSVEAQQYRFTDAELPFGAQDVSYRLRQVDVDGTPTYSKARTIRVSGPKEVTLHAPFPNPVQSEATLQYELPADMPVQIHVFDVLGRRVQTVTDAQETSGEKTVTLSSDRLAAGVYFIRLEAGDTIRTERMTVVR</sequence>
<organism evidence="11 12">
    <name type="scientific">Longibacter salinarum</name>
    <dbReference type="NCBI Taxonomy" id="1850348"/>
    <lineage>
        <taxon>Bacteria</taxon>
        <taxon>Pseudomonadati</taxon>
        <taxon>Rhodothermota</taxon>
        <taxon>Rhodothermia</taxon>
        <taxon>Rhodothermales</taxon>
        <taxon>Salisaetaceae</taxon>
        <taxon>Longibacter</taxon>
    </lineage>
</organism>
<dbReference type="Proteomes" id="UP000220102">
    <property type="component" value="Unassembled WGS sequence"/>
</dbReference>
<dbReference type="InterPro" id="IPR023828">
    <property type="entry name" value="Peptidase_S8_Ser-AS"/>
</dbReference>